<dbReference type="PROSITE" id="PS51186">
    <property type="entry name" value="GNAT"/>
    <property type="match status" value="1"/>
</dbReference>
<dbReference type="SUPFAM" id="SSF55729">
    <property type="entry name" value="Acyl-CoA N-acyltransferases (Nat)"/>
    <property type="match status" value="1"/>
</dbReference>
<evidence type="ECO:0000313" key="2">
    <source>
        <dbReference type="EMBL" id="PSW17593.1"/>
    </source>
</evidence>
<keyword evidence="2" id="KW-0808">Transferase</keyword>
<feature type="domain" description="N-acetyltransferase" evidence="1">
    <location>
        <begin position="1"/>
        <end position="130"/>
    </location>
</feature>
<comment type="caution">
    <text evidence="2">The sequence shown here is derived from an EMBL/GenBank/DDBJ whole genome shotgun (WGS) entry which is preliminary data.</text>
</comment>
<dbReference type="Gene3D" id="3.40.630.30">
    <property type="match status" value="1"/>
</dbReference>
<sequence length="146" mass="16539">MEQTIKVRAANLTELDWVDGQYDKVGFKRSTGTNELIAIVEVNNVPVGLGRLQHIEPSVAEMGGIYVDENYRGLGLAAKVVEYLITHSTQYTVLYCLPFSPLAHFYNGFGFKSAENLQDIPKPIYEKYLWCNQTYNDEVLLCVLNK</sequence>
<evidence type="ECO:0000313" key="3">
    <source>
        <dbReference type="Proteomes" id="UP000241771"/>
    </source>
</evidence>
<dbReference type="Pfam" id="PF00583">
    <property type="entry name" value="Acetyltransf_1"/>
    <property type="match status" value="1"/>
</dbReference>
<dbReference type="GO" id="GO:0016747">
    <property type="term" value="F:acyltransferase activity, transferring groups other than amino-acyl groups"/>
    <property type="evidence" value="ECO:0007669"/>
    <property type="project" value="InterPro"/>
</dbReference>
<dbReference type="InterPro" id="IPR016181">
    <property type="entry name" value="Acyl_CoA_acyltransferase"/>
</dbReference>
<protein>
    <submittedName>
        <fullName evidence="2">GNAT family N-acetyltransferase</fullName>
    </submittedName>
</protein>
<name>A0A2T3NNN2_9GAMM</name>
<dbReference type="Proteomes" id="UP000241771">
    <property type="component" value="Unassembled WGS sequence"/>
</dbReference>
<dbReference type="CDD" id="cd04301">
    <property type="entry name" value="NAT_SF"/>
    <property type="match status" value="1"/>
</dbReference>
<dbReference type="RefSeq" id="WP_107272345.1">
    <property type="nucleotide sequence ID" value="NZ_PYMA01000014.1"/>
</dbReference>
<organism evidence="2 3">
    <name type="scientific">Photobacterium sanctipauli</name>
    <dbReference type="NCBI Taxonomy" id="1342794"/>
    <lineage>
        <taxon>Bacteria</taxon>
        <taxon>Pseudomonadati</taxon>
        <taxon>Pseudomonadota</taxon>
        <taxon>Gammaproteobacteria</taxon>
        <taxon>Vibrionales</taxon>
        <taxon>Vibrionaceae</taxon>
        <taxon>Photobacterium</taxon>
    </lineage>
</organism>
<accession>A0A2T3NNN2</accession>
<gene>
    <name evidence="2" type="ORF">C9I98_18895</name>
</gene>
<dbReference type="EMBL" id="PYMA01000014">
    <property type="protein sequence ID" value="PSW17593.1"/>
    <property type="molecule type" value="Genomic_DNA"/>
</dbReference>
<dbReference type="InterPro" id="IPR000182">
    <property type="entry name" value="GNAT_dom"/>
</dbReference>
<reference evidence="2 3" key="1">
    <citation type="submission" date="2018-01" db="EMBL/GenBank/DDBJ databases">
        <title>Whole genome sequencing of Histamine producing bacteria.</title>
        <authorList>
            <person name="Butler K."/>
        </authorList>
    </citation>
    <scope>NUCLEOTIDE SEQUENCE [LARGE SCALE GENOMIC DNA]</scope>
    <source>
        <strain evidence="2 3">DSM 100436</strain>
    </source>
</reference>
<proteinExistence type="predicted"/>
<dbReference type="AlphaFoldDB" id="A0A2T3NNN2"/>
<evidence type="ECO:0000259" key="1">
    <source>
        <dbReference type="PROSITE" id="PS51186"/>
    </source>
</evidence>
<keyword evidence="3" id="KW-1185">Reference proteome</keyword>